<feature type="domain" description="Toxin SymE-like" evidence="2">
    <location>
        <begin position="23"/>
        <end position="80"/>
    </location>
</feature>
<reference evidence="3" key="1">
    <citation type="submission" date="2021-06" db="EMBL/GenBank/DDBJ databases">
        <authorList>
            <person name="Huq M.A."/>
        </authorList>
    </citation>
    <scope>NUCLEOTIDE SEQUENCE</scope>
    <source>
        <strain evidence="3">MAH-26</strain>
    </source>
</reference>
<feature type="region of interest" description="Disordered" evidence="1">
    <location>
        <begin position="1"/>
        <end position="21"/>
    </location>
</feature>
<organism evidence="3 4">
    <name type="scientific">Pinibacter aurantiacus</name>
    <dbReference type="NCBI Taxonomy" id="2851599"/>
    <lineage>
        <taxon>Bacteria</taxon>
        <taxon>Pseudomonadati</taxon>
        <taxon>Bacteroidota</taxon>
        <taxon>Chitinophagia</taxon>
        <taxon>Chitinophagales</taxon>
        <taxon>Chitinophagaceae</taxon>
        <taxon>Pinibacter</taxon>
    </lineage>
</organism>
<dbReference type="GO" id="GO:0016788">
    <property type="term" value="F:hydrolase activity, acting on ester bonds"/>
    <property type="evidence" value="ECO:0007669"/>
    <property type="project" value="InterPro"/>
</dbReference>
<evidence type="ECO:0000313" key="3">
    <source>
        <dbReference type="EMBL" id="MBV4360437.1"/>
    </source>
</evidence>
<dbReference type="GO" id="GO:0016070">
    <property type="term" value="P:RNA metabolic process"/>
    <property type="evidence" value="ECO:0007669"/>
    <property type="project" value="InterPro"/>
</dbReference>
<dbReference type="AlphaFoldDB" id="A0A9E2W9X7"/>
<dbReference type="RefSeq" id="WP_217794813.1">
    <property type="nucleotide sequence ID" value="NZ_JAHSPG010000018.1"/>
</dbReference>
<dbReference type="GO" id="GO:0003723">
    <property type="term" value="F:RNA binding"/>
    <property type="evidence" value="ECO:0007669"/>
    <property type="project" value="InterPro"/>
</dbReference>
<gene>
    <name evidence="3" type="ORF">KTO63_24950</name>
</gene>
<evidence type="ECO:0000259" key="2">
    <source>
        <dbReference type="Pfam" id="PF08845"/>
    </source>
</evidence>
<dbReference type="InterPro" id="IPR014944">
    <property type="entry name" value="Toxin_SymE-like"/>
</dbReference>
<evidence type="ECO:0000256" key="1">
    <source>
        <dbReference type="SAM" id="MobiDB-lite"/>
    </source>
</evidence>
<feature type="compositionally biased region" description="Basic residues" evidence="1">
    <location>
        <begin position="1"/>
        <end position="10"/>
    </location>
</feature>
<proteinExistence type="predicted"/>
<dbReference type="GO" id="GO:0005737">
    <property type="term" value="C:cytoplasm"/>
    <property type="evidence" value="ECO:0007669"/>
    <property type="project" value="InterPro"/>
</dbReference>
<dbReference type="Proteomes" id="UP000812270">
    <property type="component" value="Unassembled WGS sequence"/>
</dbReference>
<dbReference type="EMBL" id="JAHSPG010000018">
    <property type="protein sequence ID" value="MBV4360437.1"/>
    <property type="molecule type" value="Genomic_DNA"/>
</dbReference>
<dbReference type="Pfam" id="PF08845">
    <property type="entry name" value="SymE_toxin"/>
    <property type="match status" value="1"/>
</dbReference>
<comment type="caution">
    <text evidence="3">The sequence shown here is derived from an EMBL/GenBank/DDBJ whole genome shotgun (WGS) entry which is preliminary data.</text>
</comment>
<sequence length="95" mass="11174">MPYPVKRKAPKQTQRTFKDKATRRCTISEITRRLMSTPYNPPLARSPYIRLSGKWLERAGFYIGDQIEIIVMKKMLLIQPAKDIHQPIKSEFLQN</sequence>
<keyword evidence="4" id="KW-1185">Reference proteome</keyword>
<name>A0A9E2W9X7_9BACT</name>
<evidence type="ECO:0000313" key="4">
    <source>
        <dbReference type="Proteomes" id="UP000812270"/>
    </source>
</evidence>
<protein>
    <submittedName>
        <fullName evidence="3">Type I toxin-antitoxin system SymE family toxin</fullName>
    </submittedName>
</protein>
<accession>A0A9E2W9X7</accession>